<dbReference type="Pfam" id="PF00501">
    <property type="entry name" value="AMP-binding"/>
    <property type="match status" value="2"/>
</dbReference>
<organism evidence="5 6">
    <name type="scientific">Mycolicibacterium moriokaense</name>
    <dbReference type="NCBI Taxonomy" id="39691"/>
    <lineage>
        <taxon>Bacteria</taxon>
        <taxon>Bacillati</taxon>
        <taxon>Actinomycetota</taxon>
        <taxon>Actinomycetes</taxon>
        <taxon>Mycobacteriales</taxon>
        <taxon>Mycobacteriaceae</taxon>
        <taxon>Mycolicibacterium</taxon>
    </lineage>
</organism>
<sequence length="472" mass="51012">MSFAELDRNSADIARGLLARGIGKGTRVGLLLGNGPYWVAWWAALGRIGAMCIPLSTFLQPAELVRAVRHSDIHLLVAQRRFLNRDFASLIADAFPDAGADPLLALSEAPYLRTIVMDDTALPWMRGSGWVTDAGRASHWETVLECAQREVHPDDEALCIYTSGQSADPKGVLFTQAMVVIKAEYLRGMFGFTTSSVTAATMPFFWVGGLVMALFPTMAAGGTTRCTDRSTWGLGGVIGHGGGTSRDASDSAVGLSLMPSLGMTETLGMYSWGREWAVEPYPIAAPIDALQPGFEIRLVDEAGDDVGEGTAGEIVVRGPTVAARLHKVARRDAFDPDGFYRTGDRAIRHGDRVSFLGRIADTIKTSGANVSPAEVERELAGLDGVAVAHVVGIDDPDRDQLVAAAVLRTPGSILTEEEIRVQLRQRLSVYKVPRVIVFLNSMDEVPMTPSMKVRKRALAEFIDSRRNSDGER</sequence>
<keyword evidence="6" id="KW-1185">Reference proteome</keyword>
<dbReference type="InterPro" id="IPR042099">
    <property type="entry name" value="ANL_N_sf"/>
</dbReference>
<feature type="transmembrane region" description="Helical" evidence="2">
    <location>
        <begin position="39"/>
        <end position="59"/>
    </location>
</feature>
<feature type="transmembrane region" description="Helical" evidence="2">
    <location>
        <begin position="190"/>
        <end position="215"/>
    </location>
</feature>
<accession>A0A318HDA5</accession>
<feature type="domain" description="AMP-dependent synthetase/ligase" evidence="3">
    <location>
        <begin position="1"/>
        <end position="229"/>
    </location>
</feature>
<dbReference type="GO" id="GO:0006631">
    <property type="term" value="P:fatty acid metabolic process"/>
    <property type="evidence" value="ECO:0007669"/>
    <property type="project" value="TreeGrafter"/>
</dbReference>
<dbReference type="GO" id="GO:0031956">
    <property type="term" value="F:medium-chain fatty acid-CoA ligase activity"/>
    <property type="evidence" value="ECO:0007669"/>
    <property type="project" value="TreeGrafter"/>
</dbReference>
<evidence type="ECO:0000256" key="2">
    <source>
        <dbReference type="SAM" id="Phobius"/>
    </source>
</evidence>
<dbReference type="InterPro" id="IPR025110">
    <property type="entry name" value="AMP-bd_C"/>
</dbReference>
<evidence type="ECO:0000259" key="4">
    <source>
        <dbReference type="Pfam" id="PF13193"/>
    </source>
</evidence>
<dbReference type="SUPFAM" id="SSF56801">
    <property type="entry name" value="Acetyl-CoA synthetase-like"/>
    <property type="match status" value="1"/>
</dbReference>
<dbReference type="PANTHER" id="PTHR43201">
    <property type="entry name" value="ACYL-COA SYNTHETASE"/>
    <property type="match status" value="1"/>
</dbReference>
<proteinExistence type="inferred from homology"/>
<comment type="similarity">
    <text evidence="1">Belongs to the ATP-dependent AMP-binding enzyme family.</text>
</comment>
<keyword evidence="2" id="KW-1133">Transmembrane helix</keyword>
<dbReference type="Gene3D" id="3.40.50.12780">
    <property type="entry name" value="N-terminal domain of ligase-like"/>
    <property type="match status" value="2"/>
</dbReference>
<dbReference type="EMBL" id="QJJU01000027">
    <property type="protein sequence ID" value="PXX01671.1"/>
    <property type="molecule type" value="Genomic_DNA"/>
</dbReference>
<name>A0A318HDA5_9MYCO</name>
<dbReference type="Gene3D" id="3.30.300.30">
    <property type="match status" value="1"/>
</dbReference>
<keyword evidence="2" id="KW-0812">Transmembrane</keyword>
<dbReference type="CDD" id="cd04433">
    <property type="entry name" value="AFD_class_I"/>
    <property type="match status" value="1"/>
</dbReference>
<feature type="domain" description="AMP-dependent synthetase/ligase" evidence="3">
    <location>
        <begin position="258"/>
        <end position="322"/>
    </location>
</feature>
<dbReference type="Proteomes" id="UP000247781">
    <property type="component" value="Unassembled WGS sequence"/>
</dbReference>
<evidence type="ECO:0000256" key="1">
    <source>
        <dbReference type="ARBA" id="ARBA00006432"/>
    </source>
</evidence>
<reference evidence="5 6" key="2">
    <citation type="submission" date="2018-06" db="EMBL/GenBank/DDBJ databases">
        <title>Sequencing of bacterial isolates from soil warming experiment in Harvard Forest, Massachusetts, USA.</title>
        <authorList>
            <person name="Deangelis K.PhD."/>
        </authorList>
    </citation>
    <scope>NUCLEOTIDE SEQUENCE [LARGE SCALE GENOMIC DNA]</scope>
    <source>
        <strain evidence="5 6">GAS496</strain>
    </source>
</reference>
<dbReference type="Pfam" id="PF13193">
    <property type="entry name" value="AMP-binding_C"/>
    <property type="match status" value="1"/>
</dbReference>
<evidence type="ECO:0000313" key="6">
    <source>
        <dbReference type="Proteomes" id="UP000247781"/>
    </source>
</evidence>
<dbReference type="InterPro" id="IPR045851">
    <property type="entry name" value="AMP-bd_C_sf"/>
</dbReference>
<feature type="domain" description="AMP-binding enzyme C-terminal" evidence="4">
    <location>
        <begin position="374"/>
        <end position="452"/>
    </location>
</feature>
<keyword evidence="5" id="KW-0436">Ligase</keyword>
<evidence type="ECO:0000259" key="3">
    <source>
        <dbReference type="Pfam" id="PF00501"/>
    </source>
</evidence>
<dbReference type="PANTHER" id="PTHR43201:SF8">
    <property type="entry name" value="ACYL-COA SYNTHETASE FAMILY MEMBER 3"/>
    <property type="match status" value="1"/>
</dbReference>
<evidence type="ECO:0000313" key="5">
    <source>
        <dbReference type="EMBL" id="PXX01671.1"/>
    </source>
</evidence>
<comment type="caution">
    <text evidence="5">The sequence shown here is derived from an EMBL/GenBank/DDBJ whole genome shotgun (WGS) entry which is preliminary data.</text>
</comment>
<gene>
    <name evidence="5" type="ORF">C8E89_12765</name>
</gene>
<reference evidence="6" key="1">
    <citation type="submission" date="2018-05" db="EMBL/GenBank/DDBJ databases">
        <authorList>
            <person name="Deangelis K."/>
            <person name="Huntemann M."/>
            <person name="Clum A."/>
            <person name="Pillay M."/>
            <person name="Palaniappan K."/>
            <person name="Varghese N."/>
            <person name="Mikhailova N."/>
            <person name="Stamatis D."/>
            <person name="Reddy T."/>
            <person name="Daum C."/>
            <person name="Shapiro N."/>
            <person name="Ivanova N."/>
            <person name="Kyrpides N."/>
            <person name="Woyke T."/>
        </authorList>
    </citation>
    <scope>NUCLEOTIDE SEQUENCE [LARGE SCALE GENOMIC DNA]</scope>
    <source>
        <strain evidence="6">GAS496</strain>
    </source>
</reference>
<dbReference type="AlphaFoldDB" id="A0A318HDA5"/>
<protein>
    <submittedName>
        <fullName evidence="5">Acyl-CoA synthetase (AMP-forming)/AMP-acid ligase II</fullName>
    </submittedName>
</protein>
<dbReference type="InterPro" id="IPR000873">
    <property type="entry name" value="AMP-dep_synth/lig_dom"/>
</dbReference>
<keyword evidence="2" id="KW-0472">Membrane</keyword>